<feature type="signal peptide" evidence="2">
    <location>
        <begin position="1"/>
        <end position="24"/>
    </location>
</feature>
<accession>A0A484G2S2</accession>
<keyword evidence="2" id="KW-0732">Signal</keyword>
<gene>
    <name evidence="3" type="ORF">Cob_v002859</name>
</gene>
<dbReference type="AlphaFoldDB" id="A0A484G2S2"/>
<evidence type="ECO:0000313" key="3">
    <source>
        <dbReference type="EMBL" id="TDZ24458.1"/>
    </source>
</evidence>
<name>A0A484G2S2_COLOR</name>
<comment type="caution">
    <text evidence="3">The sequence shown here is derived from an EMBL/GenBank/DDBJ whole genome shotgun (WGS) entry which is preliminary data.</text>
</comment>
<evidence type="ECO:0008006" key="5">
    <source>
        <dbReference type="Google" id="ProtNLM"/>
    </source>
</evidence>
<feature type="chain" id="PRO_5019747078" description="Secreted protein" evidence="2">
    <location>
        <begin position="25"/>
        <end position="141"/>
    </location>
</feature>
<evidence type="ECO:0000313" key="4">
    <source>
        <dbReference type="Proteomes" id="UP000014480"/>
    </source>
</evidence>
<evidence type="ECO:0000256" key="1">
    <source>
        <dbReference type="SAM" id="MobiDB-lite"/>
    </source>
</evidence>
<feature type="region of interest" description="Disordered" evidence="1">
    <location>
        <begin position="67"/>
        <end position="141"/>
    </location>
</feature>
<proteinExistence type="predicted"/>
<dbReference type="Proteomes" id="UP000014480">
    <property type="component" value="Unassembled WGS sequence"/>
</dbReference>
<protein>
    <recommendedName>
        <fullName evidence="5">Secreted protein</fullName>
    </recommendedName>
</protein>
<reference evidence="4" key="2">
    <citation type="journal article" date="2019" name="Mol. Plant Microbe Interact.">
        <title>Genome sequence resources for four phytopathogenic fungi from the Colletotrichum orbiculare species complex.</title>
        <authorList>
            <person name="Gan P."/>
            <person name="Tsushima A."/>
            <person name="Narusaka M."/>
            <person name="Narusaka Y."/>
            <person name="Takano Y."/>
            <person name="Kubo Y."/>
            <person name="Shirasu K."/>
        </authorList>
    </citation>
    <scope>GENOME REANNOTATION</scope>
    <source>
        <strain evidence="4">104-T / ATCC 96160 / CBS 514.97 / LARS 414 / MAFF 240422</strain>
    </source>
</reference>
<organism evidence="3 4">
    <name type="scientific">Colletotrichum orbiculare (strain 104-T / ATCC 96160 / CBS 514.97 / LARS 414 / MAFF 240422)</name>
    <name type="common">Cucumber anthracnose fungus</name>
    <name type="synonym">Colletotrichum lagenarium</name>
    <dbReference type="NCBI Taxonomy" id="1213857"/>
    <lineage>
        <taxon>Eukaryota</taxon>
        <taxon>Fungi</taxon>
        <taxon>Dikarya</taxon>
        <taxon>Ascomycota</taxon>
        <taxon>Pezizomycotina</taxon>
        <taxon>Sordariomycetes</taxon>
        <taxon>Hypocreomycetidae</taxon>
        <taxon>Glomerellales</taxon>
        <taxon>Glomerellaceae</taxon>
        <taxon>Colletotrichum</taxon>
        <taxon>Colletotrichum orbiculare species complex</taxon>
    </lineage>
</organism>
<reference evidence="4" key="1">
    <citation type="journal article" date="2013" name="New Phytol.">
        <title>Comparative genomic and transcriptomic analyses reveal the hemibiotrophic stage shift of Colletotrichum fungi.</title>
        <authorList>
            <person name="Gan P."/>
            <person name="Ikeda K."/>
            <person name="Irieda H."/>
            <person name="Narusaka M."/>
            <person name="O'Connell R.J."/>
            <person name="Narusaka Y."/>
            <person name="Takano Y."/>
            <person name="Kubo Y."/>
            <person name="Shirasu K."/>
        </authorList>
    </citation>
    <scope>NUCLEOTIDE SEQUENCE [LARGE SCALE GENOMIC DNA]</scope>
    <source>
        <strain evidence="4">104-T / ATCC 96160 / CBS 514.97 / LARS 414 / MAFF 240422</strain>
    </source>
</reference>
<dbReference type="OrthoDB" id="4792227at2759"/>
<keyword evidence="4" id="KW-1185">Reference proteome</keyword>
<sequence length="141" mass="15942">MQLTNFGLHLFVLVVLTTCGMVSARQVVKRQVYLNVRQTNEETRIRGTCTQMSNKCHLPSRDDQICPADYNRARGPPPPPFSRFVNSRGRELTSSTAVSVRQRPLRAHRTQGRLESQSRGAMRVSGRTGSLTEEEKKTEAR</sequence>
<dbReference type="EMBL" id="AMCV02000005">
    <property type="protein sequence ID" value="TDZ24458.1"/>
    <property type="molecule type" value="Genomic_DNA"/>
</dbReference>
<evidence type="ECO:0000256" key="2">
    <source>
        <dbReference type="SAM" id="SignalP"/>
    </source>
</evidence>